<name>A0ABS9X0D4_9GAMM</name>
<dbReference type="InterPro" id="IPR029063">
    <property type="entry name" value="SAM-dependent_MTases_sf"/>
</dbReference>
<keyword evidence="6" id="KW-1185">Reference proteome</keyword>
<dbReference type="Proteomes" id="UP001139646">
    <property type="component" value="Unassembled WGS sequence"/>
</dbReference>
<evidence type="ECO:0000256" key="2">
    <source>
        <dbReference type="ARBA" id="ARBA00022679"/>
    </source>
</evidence>
<organism evidence="5 6">
    <name type="scientific">Colwellia maritima</name>
    <dbReference type="NCBI Taxonomy" id="2912588"/>
    <lineage>
        <taxon>Bacteria</taxon>
        <taxon>Pseudomonadati</taxon>
        <taxon>Pseudomonadota</taxon>
        <taxon>Gammaproteobacteria</taxon>
        <taxon>Alteromonadales</taxon>
        <taxon>Colwelliaceae</taxon>
        <taxon>Colwellia</taxon>
    </lineage>
</organism>
<evidence type="ECO:0000313" key="6">
    <source>
        <dbReference type="Proteomes" id="UP001139646"/>
    </source>
</evidence>
<keyword evidence="1 5" id="KW-0489">Methyltransferase</keyword>
<dbReference type="EMBL" id="JAKKSL010000002">
    <property type="protein sequence ID" value="MCI2283738.1"/>
    <property type="molecule type" value="Genomic_DNA"/>
</dbReference>
<dbReference type="SUPFAM" id="SSF53335">
    <property type="entry name" value="S-adenosyl-L-methionine-dependent methyltransferases"/>
    <property type="match status" value="1"/>
</dbReference>
<evidence type="ECO:0000259" key="4">
    <source>
        <dbReference type="Pfam" id="PF13649"/>
    </source>
</evidence>
<dbReference type="InterPro" id="IPR023576">
    <property type="entry name" value="UbiE/COQ5_MeTrFase_CS"/>
</dbReference>
<dbReference type="PROSITE" id="PS01184">
    <property type="entry name" value="UBIE_2"/>
    <property type="match status" value="1"/>
</dbReference>
<dbReference type="PANTHER" id="PTHR43591">
    <property type="entry name" value="METHYLTRANSFERASE"/>
    <property type="match status" value="1"/>
</dbReference>
<evidence type="ECO:0000313" key="5">
    <source>
        <dbReference type="EMBL" id="MCI2283738.1"/>
    </source>
</evidence>
<dbReference type="Gene3D" id="3.40.50.150">
    <property type="entry name" value="Vaccinia Virus protein VP39"/>
    <property type="match status" value="1"/>
</dbReference>
<feature type="domain" description="Methyltransferase" evidence="4">
    <location>
        <begin position="35"/>
        <end position="129"/>
    </location>
</feature>
<dbReference type="GO" id="GO:0032259">
    <property type="term" value="P:methylation"/>
    <property type="evidence" value="ECO:0007669"/>
    <property type="project" value="UniProtKB-KW"/>
</dbReference>
<gene>
    <name evidence="5" type="ORF">L3081_10435</name>
</gene>
<sequence length="200" mass="22691">MLTPCYDWIVQWSSKEKVFKNKLIEQAVFTNEDTVLDVGCGTGTLLSMLKHEHLDLHGVDIDPNCLLLAKQKLNKFSLSVKLQKGSATFLPYEQDSFDHVFCSLMFHHLTDDDKVDGLKEIYRVLKPGGELHFADWGRPSSRWSRWRFLIVQLLDGFATTNACLSDFVAKSMRDLGFTVLETGRVNALVGEIVLLNAKKL</sequence>
<dbReference type="GO" id="GO:0008168">
    <property type="term" value="F:methyltransferase activity"/>
    <property type="evidence" value="ECO:0007669"/>
    <property type="project" value="UniProtKB-KW"/>
</dbReference>
<dbReference type="PANTHER" id="PTHR43591:SF24">
    <property type="entry name" value="2-METHOXY-6-POLYPRENYL-1,4-BENZOQUINOL METHYLASE, MITOCHONDRIAL"/>
    <property type="match status" value="1"/>
</dbReference>
<reference evidence="5" key="1">
    <citation type="submission" date="2022-01" db="EMBL/GenBank/DDBJ databases">
        <title>Colwellia maritima, isolated from seawater.</title>
        <authorList>
            <person name="Kristyanto S."/>
            <person name="Jung J."/>
            <person name="Jeon C.O."/>
        </authorList>
    </citation>
    <scope>NUCLEOTIDE SEQUENCE</scope>
    <source>
        <strain evidence="5">MSW7</strain>
    </source>
</reference>
<dbReference type="Pfam" id="PF13649">
    <property type="entry name" value="Methyltransf_25"/>
    <property type="match status" value="1"/>
</dbReference>
<protein>
    <submittedName>
        <fullName evidence="5">Class I SAM-dependent methyltransferase</fullName>
    </submittedName>
</protein>
<accession>A0ABS9X0D4</accession>
<dbReference type="InterPro" id="IPR041698">
    <property type="entry name" value="Methyltransf_25"/>
</dbReference>
<evidence type="ECO:0000256" key="3">
    <source>
        <dbReference type="ARBA" id="ARBA00022691"/>
    </source>
</evidence>
<dbReference type="RefSeq" id="WP_242285909.1">
    <property type="nucleotide sequence ID" value="NZ_JAKKSL010000002.1"/>
</dbReference>
<evidence type="ECO:0000256" key="1">
    <source>
        <dbReference type="ARBA" id="ARBA00022603"/>
    </source>
</evidence>
<comment type="caution">
    <text evidence="5">The sequence shown here is derived from an EMBL/GenBank/DDBJ whole genome shotgun (WGS) entry which is preliminary data.</text>
</comment>
<dbReference type="CDD" id="cd02440">
    <property type="entry name" value="AdoMet_MTases"/>
    <property type="match status" value="1"/>
</dbReference>
<proteinExistence type="predicted"/>
<keyword evidence="2" id="KW-0808">Transferase</keyword>
<keyword evidence="3" id="KW-0949">S-adenosyl-L-methionine</keyword>